<feature type="signal peptide" evidence="18">
    <location>
        <begin position="1"/>
        <end position="24"/>
    </location>
</feature>
<dbReference type="GO" id="GO:0005886">
    <property type="term" value="C:plasma membrane"/>
    <property type="evidence" value="ECO:0007669"/>
    <property type="project" value="TreeGrafter"/>
</dbReference>
<dbReference type="Proteomes" id="UP000472264">
    <property type="component" value="Chromosome 10"/>
</dbReference>
<keyword evidence="21" id="KW-1185">Reference proteome</keyword>
<dbReference type="Gene3D" id="3.80.10.10">
    <property type="entry name" value="Ribonuclease Inhibitor"/>
    <property type="match status" value="1"/>
</dbReference>
<dbReference type="InterPro" id="IPR032675">
    <property type="entry name" value="LRR_dom_sf"/>
</dbReference>
<keyword evidence="12 15" id="KW-0675">Receptor</keyword>
<evidence type="ECO:0000313" key="21">
    <source>
        <dbReference type="Proteomes" id="UP000472264"/>
    </source>
</evidence>
<evidence type="ECO:0000256" key="7">
    <source>
        <dbReference type="ARBA" id="ARBA00022737"/>
    </source>
</evidence>
<keyword evidence="6 18" id="KW-0732">Signal</keyword>
<keyword evidence="8 15" id="KW-0391">Immunity</keyword>
<dbReference type="GO" id="GO:0045087">
    <property type="term" value="P:innate immune response"/>
    <property type="evidence" value="ECO:0007669"/>
    <property type="project" value="UniProtKB-UniRule"/>
</dbReference>
<evidence type="ECO:0000259" key="19">
    <source>
        <dbReference type="PROSITE" id="PS50104"/>
    </source>
</evidence>
<dbReference type="InterPro" id="IPR000157">
    <property type="entry name" value="TIR_dom"/>
</dbReference>
<keyword evidence="10" id="KW-0520">NAD</keyword>
<name>A0A665T2U8_ECHNA</name>
<evidence type="ECO:0000313" key="20">
    <source>
        <dbReference type="Ensembl" id="ENSENLP00000003844.1"/>
    </source>
</evidence>
<feature type="disulfide bond" evidence="16">
    <location>
        <begin position="423"/>
        <end position="446"/>
    </location>
</feature>
<evidence type="ECO:0000256" key="8">
    <source>
        <dbReference type="ARBA" id="ARBA00022859"/>
    </source>
</evidence>
<keyword evidence="3 15" id="KW-0399">Innate immunity</keyword>
<dbReference type="GO" id="GO:0004888">
    <property type="term" value="F:transmembrane signaling receptor activity"/>
    <property type="evidence" value="ECO:0007669"/>
    <property type="project" value="InterPro"/>
</dbReference>
<feature type="chain" id="PRO_5025619574" evidence="18">
    <location>
        <begin position="25"/>
        <end position="801"/>
    </location>
</feature>
<dbReference type="FunFam" id="3.80.10.10:FF:000046">
    <property type="entry name" value="Toll-like receptor 2"/>
    <property type="match status" value="1"/>
</dbReference>
<dbReference type="PIRSF" id="PIRSF037595">
    <property type="entry name" value="Toll-like_receptor"/>
    <property type="match status" value="1"/>
</dbReference>
<dbReference type="PRINTS" id="PR00019">
    <property type="entry name" value="LEURICHRPT"/>
</dbReference>
<dbReference type="GO" id="GO:0006954">
    <property type="term" value="P:inflammatory response"/>
    <property type="evidence" value="ECO:0007669"/>
    <property type="project" value="UniProtKB-UniRule"/>
</dbReference>
<dbReference type="SMART" id="SM00369">
    <property type="entry name" value="LRR_TYP"/>
    <property type="match status" value="6"/>
</dbReference>
<evidence type="ECO:0000256" key="5">
    <source>
        <dbReference type="ARBA" id="ARBA00022692"/>
    </source>
</evidence>
<keyword evidence="7" id="KW-0677">Repeat</keyword>
<dbReference type="Ensembl" id="ENSENLT00000004076.1">
    <property type="protein sequence ID" value="ENSENLP00000003844.1"/>
    <property type="gene ID" value="ENSENLG00000001920.1"/>
</dbReference>
<protein>
    <submittedName>
        <fullName evidence="20">Toll-like receptor 1</fullName>
    </submittedName>
</protein>
<comment type="subcellular location">
    <subcellularLocation>
        <location evidence="1">Membrane</location>
        <topology evidence="1">Single-pass type I membrane protein</topology>
    </subcellularLocation>
</comment>
<evidence type="ECO:0000256" key="10">
    <source>
        <dbReference type="ARBA" id="ARBA00023027"/>
    </source>
</evidence>
<evidence type="ECO:0000256" key="11">
    <source>
        <dbReference type="ARBA" id="ARBA00023136"/>
    </source>
</evidence>
<dbReference type="InterPro" id="IPR001611">
    <property type="entry name" value="Leu-rich_rpt"/>
</dbReference>
<dbReference type="GO" id="GO:0002224">
    <property type="term" value="P:toll-like receptor signaling pathway"/>
    <property type="evidence" value="ECO:0007669"/>
    <property type="project" value="InterPro"/>
</dbReference>
<evidence type="ECO:0000256" key="6">
    <source>
        <dbReference type="ARBA" id="ARBA00022729"/>
    </source>
</evidence>
<dbReference type="SMART" id="SM00255">
    <property type="entry name" value="TIR"/>
    <property type="match status" value="1"/>
</dbReference>
<evidence type="ECO:0000256" key="17">
    <source>
        <dbReference type="SAM" id="Phobius"/>
    </source>
</evidence>
<keyword evidence="4" id="KW-0433">Leucine-rich repeat</keyword>
<feature type="transmembrane region" description="Helical" evidence="17">
    <location>
        <begin position="590"/>
        <end position="613"/>
    </location>
</feature>
<dbReference type="AlphaFoldDB" id="A0A665T2U8"/>
<dbReference type="Pfam" id="PF13855">
    <property type="entry name" value="LRR_8"/>
    <property type="match status" value="1"/>
</dbReference>
<dbReference type="FunFam" id="3.40.50.10140:FF:000001">
    <property type="entry name" value="Toll-like receptor 2"/>
    <property type="match status" value="1"/>
</dbReference>
<dbReference type="PANTHER" id="PTHR24365">
    <property type="entry name" value="TOLL-LIKE RECEPTOR"/>
    <property type="match status" value="1"/>
</dbReference>
<reference evidence="20" key="1">
    <citation type="submission" date="2021-04" db="EMBL/GenBank/DDBJ databases">
        <authorList>
            <consortium name="Wellcome Sanger Institute Data Sharing"/>
        </authorList>
    </citation>
    <scope>NUCLEOTIDE SEQUENCE [LARGE SCALE GENOMIC DNA]</scope>
</reference>
<evidence type="ECO:0000256" key="15">
    <source>
        <dbReference type="PIRNR" id="PIRNR037595"/>
    </source>
</evidence>
<feature type="domain" description="TIR" evidence="19">
    <location>
        <begin position="645"/>
        <end position="788"/>
    </location>
</feature>
<evidence type="ECO:0000256" key="1">
    <source>
        <dbReference type="ARBA" id="ARBA00004479"/>
    </source>
</evidence>
<organism evidence="20 21">
    <name type="scientific">Echeneis naucrates</name>
    <name type="common">Live sharksucker</name>
    <dbReference type="NCBI Taxonomy" id="173247"/>
    <lineage>
        <taxon>Eukaryota</taxon>
        <taxon>Metazoa</taxon>
        <taxon>Chordata</taxon>
        <taxon>Craniata</taxon>
        <taxon>Vertebrata</taxon>
        <taxon>Euteleostomi</taxon>
        <taxon>Actinopterygii</taxon>
        <taxon>Neopterygii</taxon>
        <taxon>Teleostei</taxon>
        <taxon>Neoteleostei</taxon>
        <taxon>Acanthomorphata</taxon>
        <taxon>Carangaria</taxon>
        <taxon>Carangiformes</taxon>
        <taxon>Echeneidae</taxon>
        <taxon>Echeneis</taxon>
    </lineage>
</organism>
<evidence type="ECO:0000256" key="12">
    <source>
        <dbReference type="ARBA" id="ARBA00023170"/>
    </source>
</evidence>
<dbReference type="InterPro" id="IPR003591">
    <property type="entry name" value="Leu-rich_rpt_typical-subtyp"/>
</dbReference>
<dbReference type="OMA" id="SWNSLEY"/>
<reference evidence="20" key="3">
    <citation type="submission" date="2025-09" db="UniProtKB">
        <authorList>
            <consortium name="Ensembl"/>
        </authorList>
    </citation>
    <scope>IDENTIFICATION</scope>
</reference>
<evidence type="ECO:0000256" key="16">
    <source>
        <dbReference type="PIRSR" id="PIRSR037595-2"/>
    </source>
</evidence>
<proteinExistence type="inferred from homology"/>
<evidence type="ECO:0000256" key="14">
    <source>
        <dbReference type="ARBA" id="ARBA00023198"/>
    </source>
</evidence>
<keyword evidence="16" id="KW-1015">Disulfide bond</keyword>
<evidence type="ECO:0000256" key="18">
    <source>
        <dbReference type="SAM" id="SignalP"/>
    </source>
</evidence>
<keyword evidence="9 17" id="KW-1133">Transmembrane helix</keyword>
<dbReference type="PANTHER" id="PTHR24365:SF422">
    <property type="entry name" value="TOLL-LIKE RECEPTOR 6"/>
    <property type="match status" value="1"/>
</dbReference>
<dbReference type="Gene3D" id="3.40.50.10140">
    <property type="entry name" value="Toll/interleukin-1 receptor homology (TIR) domain"/>
    <property type="match status" value="1"/>
</dbReference>
<dbReference type="PROSITE" id="PS51450">
    <property type="entry name" value="LRR"/>
    <property type="match status" value="3"/>
</dbReference>
<keyword evidence="13" id="KW-0325">Glycoprotein</keyword>
<evidence type="ECO:0000256" key="13">
    <source>
        <dbReference type="ARBA" id="ARBA00023180"/>
    </source>
</evidence>
<sequence length="801" mass="91009">YVRSVVAALWAAVTMVGFLQGASSTDSVVDYSSKNLSSVPRDLPPTVEFLDLSNNHIKKLHKGDFEKTTLLKFLNVSWNTLEEIDPETFLNTPLLQDLDLSHNLLKNLSGQHYLLHTGNLLLLNLACNMFPTMTLGSSFCTLGKLKRLAVGAKNISMGDFKNIAGLKLNILTLWMEDEPVYEAGSLKDVQAQRLQLTFTHNQIVGHSVVEDALSLFDQVELMNLTSGYWKLTKQLTERIEIHTSRFYLTNISIPWQDLTQFVNVILQTSLTHLGASDVTLTNLPFYDTYVMNVSKLNSFSARRVVVSSFFFSQEAVYNFFINMPVKRLEVRETSIIHMTCPKSPSPIVELDFSSCSMSDTIFSRVEDDKFVECETLGNLRELLLVGNNVRNLQLLSKRVQLMTSLQTLDLSLNSLFYNGLEECVWPSNIINMTLVSNGLTHSVFKCLPKGLQTLDLENNRISVVPSSILKMENLTSLNLNLNRLRDLPECHNFPILNKLLLRSNSLHVPSVQKLQSCPRLTTMDASSNPFTCTCALREFISFGIKSEEKSVAGLELLGWPHDYYCIYPEDVRDSILKDILFQEVFCDPGILAVTILCPSVILIASVAGLCYCLDVRWYIRMICQWTRAKHRARRQQLRPEDLAGIQFHAFVSFSQKDADWVHNSLLPYLEGPGGGLRICHHEKNFVPGKTIFENIMGCVQKSRRSMFVLSAHFVKSEWCHYELYFASHQHVARRTDGIVLVLLEPLPQYTIPSKYYQLKAMMKDHTYLEWPQDKAKHRLFWANLRAALQADLPDAPAETRA</sequence>
<dbReference type="InterPro" id="IPR017241">
    <property type="entry name" value="Toll-like_receptor"/>
</dbReference>
<evidence type="ECO:0000256" key="4">
    <source>
        <dbReference type="ARBA" id="ARBA00022614"/>
    </source>
</evidence>
<dbReference type="InterPro" id="IPR035897">
    <property type="entry name" value="Toll_tir_struct_dom_sf"/>
</dbReference>
<dbReference type="SUPFAM" id="SSF52200">
    <property type="entry name" value="Toll/Interleukin receptor TIR domain"/>
    <property type="match status" value="1"/>
</dbReference>
<evidence type="ECO:0000256" key="3">
    <source>
        <dbReference type="ARBA" id="ARBA00022588"/>
    </source>
</evidence>
<dbReference type="InParanoid" id="A0A665T2U8"/>
<keyword evidence="11 17" id="KW-0472">Membrane</keyword>
<comment type="similarity">
    <text evidence="2 15">Belongs to the Toll-like receptor family.</text>
</comment>
<keyword evidence="14 15" id="KW-0395">Inflammatory response</keyword>
<dbReference type="Pfam" id="PF01582">
    <property type="entry name" value="TIR"/>
    <property type="match status" value="1"/>
</dbReference>
<evidence type="ECO:0000256" key="2">
    <source>
        <dbReference type="ARBA" id="ARBA00009634"/>
    </source>
</evidence>
<dbReference type="SMART" id="SM00364">
    <property type="entry name" value="LRR_BAC"/>
    <property type="match status" value="4"/>
</dbReference>
<accession>A0A665T2U8</accession>
<keyword evidence="5 17" id="KW-0812">Transmembrane</keyword>
<reference evidence="20" key="2">
    <citation type="submission" date="2025-08" db="UniProtKB">
        <authorList>
            <consortium name="Ensembl"/>
        </authorList>
    </citation>
    <scope>IDENTIFICATION</scope>
</reference>
<dbReference type="PROSITE" id="PS50104">
    <property type="entry name" value="TIR"/>
    <property type="match status" value="1"/>
</dbReference>
<evidence type="ECO:0000256" key="9">
    <source>
        <dbReference type="ARBA" id="ARBA00022989"/>
    </source>
</evidence>
<dbReference type="SUPFAM" id="SSF52058">
    <property type="entry name" value="L domain-like"/>
    <property type="match status" value="1"/>
</dbReference>